<dbReference type="Gene3D" id="3.40.50.300">
    <property type="entry name" value="P-loop containing nucleotide triphosphate hydrolases"/>
    <property type="match status" value="1"/>
</dbReference>
<evidence type="ECO:0000313" key="2">
    <source>
        <dbReference type="Proteomes" id="UP001367508"/>
    </source>
</evidence>
<dbReference type="PANTHER" id="PTHR24222">
    <property type="entry name" value="ABC TRANSPORTER B FAMILY"/>
    <property type="match status" value="1"/>
</dbReference>
<dbReference type="GO" id="GO:0042626">
    <property type="term" value="F:ATPase-coupled transmembrane transporter activity"/>
    <property type="evidence" value="ECO:0007669"/>
    <property type="project" value="TreeGrafter"/>
</dbReference>
<dbReference type="EMBL" id="JAYMYQ010000004">
    <property type="protein sequence ID" value="KAK7339923.1"/>
    <property type="molecule type" value="Genomic_DNA"/>
</dbReference>
<dbReference type="AlphaFoldDB" id="A0AAN9LUN7"/>
<dbReference type="GO" id="GO:0005886">
    <property type="term" value="C:plasma membrane"/>
    <property type="evidence" value="ECO:0007669"/>
    <property type="project" value="TreeGrafter"/>
</dbReference>
<dbReference type="PANTHER" id="PTHR24222:SF63">
    <property type="entry name" value="ATP BINDING CASSETTE SUBFAMILY B"/>
    <property type="match status" value="1"/>
</dbReference>
<dbReference type="SUPFAM" id="SSF52540">
    <property type="entry name" value="P-loop containing nucleoside triphosphate hydrolases"/>
    <property type="match status" value="1"/>
</dbReference>
<name>A0AAN9LUN7_CANGL</name>
<gene>
    <name evidence="1" type="ORF">VNO77_20610</name>
</gene>
<dbReference type="Proteomes" id="UP001367508">
    <property type="component" value="Unassembled WGS sequence"/>
</dbReference>
<keyword evidence="2" id="KW-1185">Reference proteome</keyword>
<sequence>MSDGEHLSSTIDCEVRTRLSESVRNLSFLFEHALGMLPNQTWAMSRFFSLTQSSDLYGVQASESEESITVFKKVRGKIGLDSQEPMLLASSVKDNIAYGKEIATTEETGSARELANAAKFTDKLLQGLNTVVGE</sequence>
<accession>A0AAN9LUN7</accession>
<protein>
    <submittedName>
        <fullName evidence="1">Uncharacterized protein</fullName>
    </submittedName>
</protein>
<evidence type="ECO:0000313" key="1">
    <source>
        <dbReference type="EMBL" id="KAK7339923.1"/>
    </source>
</evidence>
<dbReference type="InterPro" id="IPR027417">
    <property type="entry name" value="P-loop_NTPase"/>
</dbReference>
<comment type="caution">
    <text evidence="1">The sequence shown here is derived from an EMBL/GenBank/DDBJ whole genome shotgun (WGS) entry which is preliminary data.</text>
</comment>
<organism evidence="1 2">
    <name type="scientific">Canavalia gladiata</name>
    <name type="common">Sword bean</name>
    <name type="synonym">Dolichos gladiatus</name>
    <dbReference type="NCBI Taxonomy" id="3824"/>
    <lineage>
        <taxon>Eukaryota</taxon>
        <taxon>Viridiplantae</taxon>
        <taxon>Streptophyta</taxon>
        <taxon>Embryophyta</taxon>
        <taxon>Tracheophyta</taxon>
        <taxon>Spermatophyta</taxon>
        <taxon>Magnoliopsida</taxon>
        <taxon>eudicotyledons</taxon>
        <taxon>Gunneridae</taxon>
        <taxon>Pentapetalae</taxon>
        <taxon>rosids</taxon>
        <taxon>fabids</taxon>
        <taxon>Fabales</taxon>
        <taxon>Fabaceae</taxon>
        <taxon>Papilionoideae</taxon>
        <taxon>50 kb inversion clade</taxon>
        <taxon>NPAAA clade</taxon>
        <taxon>indigoferoid/millettioid clade</taxon>
        <taxon>Phaseoleae</taxon>
        <taxon>Canavalia</taxon>
    </lineage>
</organism>
<proteinExistence type="predicted"/>
<reference evidence="1 2" key="1">
    <citation type="submission" date="2024-01" db="EMBL/GenBank/DDBJ databases">
        <title>The genomes of 5 underutilized Papilionoideae crops provide insights into root nodulation and disease resistanc.</title>
        <authorList>
            <person name="Jiang F."/>
        </authorList>
    </citation>
    <scope>NUCLEOTIDE SEQUENCE [LARGE SCALE GENOMIC DNA]</scope>
    <source>
        <strain evidence="1">LVBAO_FW01</strain>
        <tissue evidence="1">Leaves</tissue>
    </source>
</reference>
<dbReference type="InterPro" id="IPR039421">
    <property type="entry name" value="Type_1_exporter"/>
</dbReference>